<dbReference type="PROSITE" id="PS50075">
    <property type="entry name" value="CARRIER"/>
    <property type="match status" value="3"/>
</dbReference>
<dbReference type="SUPFAM" id="SSF56801">
    <property type="entry name" value="Acetyl-CoA synthetase-like"/>
    <property type="match status" value="5"/>
</dbReference>
<evidence type="ECO:0000256" key="1">
    <source>
        <dbReference type="ARBA" id="ARBA00022450"/>
    </source>
</evidence>
<dbReference type="Gene3D" id="3.30.559.10">
    <property type="entry name" value="Chloramphenicol acetyltransferase-like domain"/>
    <property type="match status" value="4"/>
</dbReference>
<keyword evidence="2" id="KW-0597">Phosphoprotein</keyword>
<accession>A0A2K0TQH0</accession>
<reference evidence="6 7" key="1">
    <citation type="submission" date="2017-02" db="EMBL/GenBank/DDBJ databases">
        <title>Genomes of Trichoderma spp. with biocontrol activity.</title>
        <authorList>
            <person name="Gardiner D."/>
            <person name="Kazan K."/>
            <person name="Vos C."/>
            <person name="Harvey P."/>
        </authorList>
    </citation>
    <scope>NUCLEOTIDE SEQUENCE [LARGE SCALE GENOMIC DNA]</scope>
    <source>
        <strain evidence="6 7">Tr1</strain>
    </source>
</reference>
<dbReference type="FunFam" id="3.30.559.30:FF:000003">
    <property type="entry name" value="Nonribosomal peptide synthase SidD"/>
    <property type="match status" value="3"/>
</dbReference>
<dbReference type="CDD" id="cd05918">
    <property type="entry name" value="A_NRPS_SidN3_like"/>
    <property type="match status" value="4"/>
</dbReference>
<keyword evidence="1" id="KW-0596">Phosphopantetheine</keyword>
<sequence length="4597" mass="508126">MVNDLSSAITAFKATLINITPTVLRTISPIPPTIETVLLSGEMPYRQNVTEWAGRVRLLNTYGPTECTFKCAFSDIHPSQEGRPDIGTGVGFSTWLVDPTNHDRLAAIGSVGELYLEGPLVGQGYLSDPEKTAMGFVNNPPWLLAGSSNRAGRQGRLYKTGDLVKYKPDGRLLFVGRKDNSQLKIRGQRVEIGDVEHHVRACLDDSLPIIVDIIQPLGSDISSLAMFVSVRDLDTERVKELLDGLGDRLRDVLPGFMIPSVYLPIDDIPVASTGKVDRQSLRRMGSAMSWNEIIALQFKILSSKEYCEPCTDKEKQLSTVWAEVLDLDSSLISTTDNFLRLGGDSVAAMRAVARAREYGLSLTVADLFRSSTLRDLALITDKLALSHEAEDILPFSMLTGTKNKTDICTEAAILCGVDVADIEDVYPCTPLQQGMLAMTSRDEGASRLGGESPKSTMDYVSRTFFELPKDVDIERLQGAWKTTVTSATILRTRIADLSGQGLVQVVVADTRVQLQQFQHINSFLERANPMGLGTPLCRAGVVRGDSSYFVLERHHAIFDGWSTALLLDFLEASYRQDGAILQPLEPFQPFIKYALSADSPEAVAFWKSQFADSEATIFPSPGYISDEKLDISHQVTNLEWPRSGITPSSVIHSALALLLASYTNSNDVKYGATVSGRQAPVSGIDRIAGPTIATIPIRTKFDWDSTVDTLLRQVQQHAIELSAHEQFGLQRIQRAQEDDEEASQFQTLLVIQPATQGTSQNEGGLFSHAKTIKLDRPKDTRGDSQHTSTFSLVTKDGQDDSMGIYNSFGMLIICQLEDSGFKLKMNFDSGSIRQKQAQLFAHQLEHLIRQLCGEQMTKSRLRDIASASEEDLEQISNWNTTLPELADGLITDLIDQQAVNSPDAIAISSWDGGFTYGELENASNRLACRLQQEGIGPRSIVILSFEKSSWMVVSMISALKIGAVVLPMSSPTSNKRAQAIVESLQPTVAIVSNSSDAHPFRDLISTFVISELVQFSDEEWVRVLPPRETHCSDPALILFTSGSTGTPKAILWSHKTLSSNIQAARDSFNITASSRVFQFAGYEFDVSTVETLATLSVGGCLCIPSESDRTNRLTGAINDAKAKWLCLTPSVSETLVPTGLPSLKTLVFAGEKLQRKTAFRWTEQLDAVYNWYGPAEASVATSYAIDKKTWKNGIIGTSKFGATWLVEPKNPSLLAAIGTIAELCIEGPLLASYTGKDGQKLNDKAFFSPSWLLRGTCEPIPQSRQLYRTGDLVKYDVDGTILFISRKQDSQRKIRGQRIDLNEVEMYAQVFLSGKLDVAIVAEIISPSGSSSDTLALFISPMGTEAHEEGVVSFVKRALPAEELEIDLSNHLPSYMIPRVYVSIGKIPMNHSGKTDRKRLRLIGSSLTHEQLASMQPLRKETRKPSGPMEIKLQEMWSEVIGIDGDAIYANDSFFRLGGDSITAMRLVASSRKQGYLLTVADVFEAPQLEKMAIKMTHDVGALEEVVRPFSLLGNGISEAEGRSFAARLCSVSESQVLDLYPCTSLQQGLLALGARKHGQYVSRSVLGLQAKVDTERLQRAWLATVEKLPILRTRIIDIPRQGLVQVVLEASPLRSGQDVEAYIRDDELEPMGLGTELCRAAIIGGNFIFTIHHCTYDGDSLKMILDEIESQYYGKPGLAVTPFQNFIKHLSQVSHQDASTFWQSQLANLEPRQFPVLPSSDYQPQANEELEHSISLKWPRTGTTPATIIRASWAILAAQYTSSSNVMFGLTVSGRQANLKGIENCVGPTISTIPVAVSLNWSEVVGEFLERLQRQMIETTPYEQFGLQNIQNLYKHLDSSMMQTLLVVQPVAEGKKLHEDSLLFKARSFSANLSTQGTDPFNTYALMMICELASNGLRLRMSFDGNIIDKEQMRRMAHQFETILGQVCSENMAAATLDAIQTVSNNDLEFFWSKNAELPGEMNACIHDMITAAATAHPNTIAIDAWDGQFSYQQVEDLSTTLCQRLMQLGTEKGSVVALCFEKSKWAPVAQIAVFKAGAVSLLQSSAVPERRVATVFANANVKIALVSESLIEMISRHANSFTIEQLLATPHQDVRMPLPMMEMSDPAAILVSSGSTGEPKQILWSHRAMSGNAKAHSEHLSIDISSRILQFASYDFDLGTIEVMSTLASLGCVCIPSEAQRLDGLSAAINNLRVNHINVTPSTAKLLRPEDVPNLSTLVFAGENLTRQDVDRWKGKTQKIINWYGPAECSAATFCAVDDENWRSGVITRVDSRHPTLCWLIDPRNHNKLVPFGAVGEIALEGPMCAEGYLGNQTKTELSFCRDPRFLELGQGMGKGGRPGRIYHTGDLARYDSNGDLIFLGRSDFQLKIRGQLVAPQEVEHSIRQCLEGKDEVEVVVDAVVPKHSGNLVLVAFVNLATQDAVDSLTAGLNEKLTTILPRYAIPSYYIPIPSIPTTQTGKRDRARLLEIGSDFNPPRQESDGKKLEPSTAAEIKLRELWSLVLGMDASEISANDSFLRMGDSVQAMRLHPILRDMANCLGHMDEGKDAISIDPFTLLHSAQPVELLRQQAASMCDIAYDDVEDLFPCTPLQEGLLALTIKRQGDYTGRNILKIRPSVDIARFKRAWDKVVATLPILRTRIVDLPEQGLLQVVVRKHINWIDADDVNEYLIRERQLPMGLGSPLMRCGLVSKNPNQEQARSDNNEKESPSSVYFVLTMHHSIYDGQTTPLIFEALEGFYNGKTLSTHSNLQSFVKYVGNMDKKAKISFWESQFKDLEAVQFPALPSPTYQPQTNSILQRSIRDITWRTDNITPSTVIRSAFALLCSQYSNSTDVVFGTVVDGRKAPVEGIERLVGPTIATVPIRAKVNKDMAIAKFLDEMQHQATDMIPYEQMGLSAIRLISDEAQQACQFQAFLVIQPQEQNTRENGLFDSESTKVDSEVESRRYHGFNSYAFSLISTLIENRLKLEFCFDSTVIENETVKRMATNLDRLLKSLCSHGLDDSSVQDITMASNQDLNEIWKWNSDHPESIEQCVHHLIEEIAQIQPDALAISAWDGDLSYELLDCLANAVAYKLVEIGVERNMIIPICSEKSKFAMIAFLGVIKAGGAALLLDPTLPTSRLRSIIDQVNPLLILTSALQAALSSTLSPKTLLVSDSSEFIQSAMAKESGRVTKELPFVDPSDLLYAIFTSGSTGTPKGCLMQHRNFSSAVFHQRSVLKLHNRSRMYDFSSYAFDASYWSAFHVLTAGGTLCIPSDEERRNNLTESVRRFCATDIFLTPSTARLIDPSLTPTLRNVHLGGEEVTKDDAARWLPNANTFVSYGPAECSAGTLYYNVPNPMPSRLAIGKPVGVSAWVVDPDNSDRLLPIESVGELCLEGALVGKGYLEDEENTQRSFIKNPQWLLNGSPDGSIPGRRGRLYKTGDLVKYNSIDGTFIFVGRKDTQVKLRGQRIELSEVEHHVRSCLLTRLQVHTAAAEIVTPKNTGRSALVVFIQLQKTEEVNIWDVMDDVEHELRQRLPSYMIPAAFIPLENIPLGMSGKTDRKRLRQLGSNLTLEQLADPVNSSDGKSQLTESESNLRQLWVAILQVPEDKIGKNSSFLRLGGDSISAMRLTAVAHSQGVNLTVQNILRAARLSEMARFMTYFESEGPAAHDDMILPFSLLKSPGSKDQALAHISRQCAVDFSQIEDIFPCTGVQKSLLSMTAKSENSYIARFSLRLRDDVDIERLRDAWQRVSQAAAPILRYRIVDVPSEGLVQVQINESIQWKTYTSVEAYLAQDQSESMGLNKRLTRLAIVQGPSVQGRLCLITQHHAIYDGYSLNLLLAEVTKAYAGIVGDGPIAPFQQFIQHIIKVDQNEAKQFWSNQFAELEAIPFPAMPHQNYQPKADSTVRRHLTDMKWHNTDATASTIIRTAWSILTARYTDSDDVVFGAMVTGRQAPLVGLDRMIAPLINAIPMRVKIDPKATVDRLLQSVQAQAIAMIAYEQTELLDIRRIDTDAERASRFNTLLVVQPPSQTDYADGGGRLFQHQPEVVSTQHGLDDFNPNAVMVMCQLAKPNDVKLEISFDSNIIDSAQMERIANQFEHVLRQICNSTTQAVEDVNLLSAKDVEELWKWNGSVPTAVQECVHDMIGNTMKRQPQAMAVCSWDGSLTYSELDTLSYRLASHLVALGVQPGSIVPLCFEKSVWYPVAALGAMRAGATCIAMDSTQPELRLRSIVQQVDPTLVLSSVNNEALARRLSETAVVVSVDRSRIPQAPTDFMLPNMSPSDLLYGVPKGILTTHENFASAATHQKDILHIREGTRVFDFVSYSFDVSWSNHLQTLICGGCLCIPSEWERKNDIAGAFNRMKCDYVYFTPSVARSQEPSSMPGIKTLAMGGEPITAPEVSRWTQAETVIGIYGPAECAQALSFACLDSKTRNNHVGNPFGARTWLVQPGCPDRLAAIGTVGELMIEGPTVSKGYFGDTNKTKAAYIQDPTWLSLGGRQHPGRHGTLYKTGDLLRYNSDGSMDFLGRKDGLIKLRGQRIELAEVEYHVRSCLGDVSLCDGIAAEIIVPQNSTNPILAVFLSLSEENTIKLKEDVQSKLGRVMEGLEEKLWDRVPQ</sequence>
<dbReference type="InterPro" id="IPR006162">
    <property type="entry name" value="Ppantetheine_attach_site"/>
</dbReference>
<dbReference type="PROSITE" id="PS00012">
    <property type="entry name" value="PHOSPHOPANTETHEINE"/>
    <property type="match status" value="1"/>
</dbReference>
<comment type="similarity">
    <text evidence="4">Belongs to the NRP synthetase family.</text>
</comment>
<feature type="domain" description="Carrier" evidence="5">
    <location>
        <begin position="308"/>
        <end position="384"/>
    </location>
</feature>
<evidence type="ECO:0000256" key="4">
    <source>
        <dbReference type="ARBA" id="ARBA00029454"/>
    </source>
</evidence>
<dbReference type="Pfam" id="PF00668">
    <property type="entry name" value="Condensation"/>
    <property type="match status" value="4"/>
</dbReference>
<dbReference type="InterPro" id="IPR020845">
    <property type="entry name" value="AMP-binding_CS"/>
</dbReference>
<dbReference type="Gene3D" id="3.40.50.12780">
    <property type="entry name" value="N-terminal domain of ligase-like"/>
    <property type="match status" value="5"/>
</dbReference>
<dbReference type="Gene3D" id="3.30.300.30">
    <property type="match status" value="5"/>
</dbReference>
<keyword evidence="3" id="KW-0436">Ligase</keyword>
<dbReference type="GO" id="GO:0005737">
    <property type="term" value="C:cytoplasm"/>
    <property type="evidence" value="ECO:0007669"/>
    <property type="project" value="TreeGrafter"/>
</dbReference>
<dbReference type="PANTHER" id="PTHR45527:SF3">
    <property type="entry name" value="SIDEROPHORE SYNTHETASE (EUROFUNG)"/>
    <property type="match status" value="1"/>
</dbReference>
<dbReference type="FunFam" id="3.30.300.30:FF:000015">
    <property type="entry name" value="Nonribosomal peptide synthase SidD"/>
    <property type="match status" value="4"/>
</dbReference>
<evidence type="ECO:0000313" key="6">
    <source>
        <dbReference type="EMBL" id="PNP47772.1"/>
    </source>
</evidence>
<dbReference type="InterPro" id="IPR001242">
    <property type="entry name" value="Condensation_dom"/>
</dbReference>
<evidence type="ECO:0000313" key="7">
    <source>
        <dbReference type="Proteomes" id="UP000236290"/>
    </source>
</evidence>
<proteinExistence type="inferred from homology"/>
<dbReference type="InterPro" id="IPR036736">
    <property type="entry name" value="ACP-like_sf"/>
</dbReference>
<dbReference type="GO" id="GO:0043041">
    <property type="term" value="P:amino acid activation for nonribosomal peptide biosynthetic process"/>
    <property type="evidence" value="ECO:0007669"/>
    <property type="project" value="TreeGrafter"/>
</dbReference>
<organism evidence="6 7">
    <name type="scientific">Trichoderma harzianum</name>
    <name type="common">Hypocrea lixii</name>
    <dbReference type="NCBI Taxonomy" id="5544"/>
    <lineage>
        <taxon>Eukaryota</taxon>
        <taxon>Fungi</taxon>
        <taxon>Dikarya</taxon>
        <taxon>Ascomycota</taxon>
        <taxon>Pezizomycotina</taxon>
        <taxon>Sordariomycetes</taxon>
        <taxon>Hypocreomycetidae</taxon>
        <taxon>Hypocreales</taxon>
        <taxon>Hypocreaceae</taxon>
        <taxon>Trichoderma</taxon>
    </lineage>
</organism>
<dbReference type="Pfam" id="PF00550">
    <property type="entry name" value="PP-binding"/>
    <property type="match status" value="3"/>
</dbReference>
<dbReference type="Gene3D" id="1.10.1200.10">
    <property type="entry name" value="ACP-like"/>
    <property type="match status" value="4"/>
</dbReference>
<dbReference type="InterPro" id="IPR020806">
    <property type="entry name" value="PKS_PP-bd"/>
</dbReference>
<dbReference type="InterPro" id="IPR010071">
    <property type="entry name" value="AA_adenyl_dom"/>
</dbReference>
<evidence type="ECO:0000256" key="2">
    <source>
        <dbReference type="ARBA" id="ARBA00022553"/>
    </source>
</evidence>
<gene>
    <name evidence="6" type="ORF">THARTR1_10457</name>
</gene>
<dbReference type="InterPro" id="IPR000873">
    <property type="entry name" value="AMP-dep_synth/lig_dom"/>
</dbReference>
<dbReference type="InterPro" id="IPR042099">
    <property type="entry name" value="ANL_N_sf"/>
</dbReference>
<dbReference type="PANTHER" id="PTHR45527">
    <property type="entry name" value="NONRIBOSOMAL PEPTIDE SYNTHETASE"/>
    <property type="match status" value="1"/>
</dbReference>
<dbReference type="GO" id="GO:0044550">
    <property type="term" value="P:secondary metabolite biosynthetic process"/>
    <property type="evidence" value="ECO:0007669"/>
    <property type="project" value="TreeGrafter"/>
</dbReference>
<protein>
    <recommendedName>
        <fullName evidence="5">Carrier domain-containing protein</fullName>
    </recommendedName>
</protein>
<dbReference type="FunFam" id="1.10.1200.10:FF:000005">
    <property type="entry name" value="Nonribosomal peptide synthetase 1"/>
    <property type="match status" value="2"/>
</dbReference>
<dbReference type="SUPFAM" id="SSF47336">
    <property type="entry name" value="ACP-like"/>
    <property type="match status" value="3"/>
</dbReference>
<dbReference type="NCBIfam" id="NF003417">
    <property type="entry name" value="PRK04813.1"/>
    <property type="match status" value="5"/>
</dbReference>
<dbReference type="InterPro" id="IPR023213">
    <property type="entry name" value="CAT-like_dom_sf"/>
</dbReference>
<dbReference type="SMART" id="SM00823">
    <property type="entry name" value="PKS_PP"/>
    <property type="match status" value="2"/>
</dbReference>
<dbReference type="CDD" id="cd19545">
    <property type="entry name" value="FUM14_C_NRPS-like"/>
    <property type="match status" value="4"/>
</dbReference>
<dbReference type="InterPro" id="IPR045851">
    <property type="entry name" value="AMP-bd_C_sf"/>
</dbReference>
<dbReference type="InterPro" id="IPR009081">
    <property type="entry name" value="PP-bd_ACP"/>
</dbReference>
<comment type="caution">
    <text evidence="6">The sequence shown here is derived from an EMBL/GenBank/DDBJ whole genome shotgun (WGS) entry which is preliminary data.</text>
</comment>
<feature type="domain" description="Carrier" evidence="5">
    <location>
        <begin position="1424"/>
        <end position="1500"/>
    </location>
</feature>
<dbReference type="EMBL" id="MTYI01000253">
    <property type="protein sequence ID" value="PNP47772.1"/>
    <property type="molecule type" value="Genomic_DNA"/>
</dbReference>
<dbReference type="SUPFAM" id="SSF52777">
    <property type="entry name" value="CoA-dependent acyltransferases"/>
    <property type="match status" value="8"/>
</dbReference>
<dbReference type="GO" id="GO:0031177">
    <property type="term" value="F:phosphopantetheine binding"/>
    <property type="evidence" value="ECO:0007669"/>
    <property type="project" value="InterPro"/>
</dbReference>
<dbReference type="GO" id="GO:0016874">
    <property type="term" value="F:ligase activity"/>
    <property type="evidence" value="ECO:0007669"/>
    <property type="project" value="UniProtKB-KW"/>
</dbReference>
<evidence type="ECO:0000259" key="5">
    <source>
        <dbReference type="PROSITE" id="PS50075"/>
    </source>
</evidence>
<dbReference type="OrthoDB" id="416786at2759"/>
<dbReference type="Gene3D" id="3.30.559.30">
    <property type="entry name" value="Nonribosomal peptide synthetase, condensation domain"/>
    <property type="match status" value="4"/>
</dbReference>
<evidence type="ECO:0000256" key="3">
    <source>
        <dbReference type="ARBA" id="ARBA00022598"/>
    </source>
</evidence>
<feature type="domain" description="Carrier" evidence="5">
    <location>
        <begin position="3567"/>
        <end position="3646"/>
    </location>
</feature>
<name>A0A2K0TQH0_TRIHA</name>
<dbReference type="PROSITE" id="PS00455">
    <property type="entry name" value="AMP_BINDING"/>
    <property type="match status" value="1"/>
</dbReference>
<dbReference type="NCBIfam" id="TIGR01733">
    <property type="entry name" value="AA-adenyl-dom"/>
    <property type="match status" value="1"/>
</dbReference>
<dbReference type="Pfam" id="PF00501">
    <property type="entry name" value="AMP-binding"/>
    <property type="match status" value="5"/>
</dbReference>
<dbReference type="Proteomes" id="UP000236290">
    <property type="component" value="Unassembled WGS sequence"/>
</dbReference>